<feature type="domain" description="NOMO second beta-sandwich" evidence="11">
    <location>
        <begin position="115"/>
        <end position="183"/>
    </location>
</feature>
<evidence type="ECO:0000256" key="2">
    <source>
        <dbReference type="ARBA" id="ARBA00022692"/>
    </source>
</evidence>
<dbReference type="InterPro" id="IPR013783">
    <property type="entry name" value="Ig-like_fold"/>
</dbReference>
<dbReference type="Pfam" id="PF23141">
    <property type="entry name" value="Ig_NOMO"/>
    <property type="match status" value="1"/>
</dbReference>
<dbReference type="AlphaFoldDB" id="E4YAE5"/>
<dbReference type="SUPFAM" id="SSF49464">
    <property type="entry name" value="Carboxypeptidase regulatory domain-like"/>
    <property type="match status" value="1"/>
</dbReference>
<evidence type="ECO:0000259" key="12">
    <source>
        <dbReference type="Pfam" id="PF23141"/>
    </source>
</evidence>
<dbReference type="Gene3D" id="2.60.40.10">
    <property type="entry name" value="Immunoglobulins"/>
    <property type="match status" value="1"/>
</dbReference>
<evidence type="ECO:0000256" key="5">
    <source>
        <dbReference type="ARBA" id="ARBA00022989"/>
    </source>
</evidence>
<sequence length="1099" mass="120236">MIGWARFLLLIQATCVKASFSGCAGFVSIPKDALNSFSTDELKVQLYLEGSAKPAADAEVAPKSGFFHISHDRHGPIQIRLLHPEGWTFDKTSVSIIVDGETDICSVNQDIIFNFEGIKYSGQIKSSGGHEGPSGITVSLETESGQVTETITQEGGVFYFSDAVKPQAATLSASHSRFSISKAIQIALGPENILAYAPVVTGYQVTGRVEENGLPMAGVSVDLITQTGDLSDSVITGEDGNFIFNEVPAGTFVVKAFFEKDGAVFSIEPASQNIAVSNNDNKLESAFRITGLTASGLVQTKSGSGLPDVEIFIDGIKSGKTDDKGEFMLVNVKPGVHEILAQKEDYDFVAVNVDINSNNPNIQAISPYRVRLCADTDIDDTKIMLLSGTGKVLEQSSGCFMVTPDVYTLRPADSSFHFSPKQIQVTVTDQPSKSHSFKRFTRRFSAFVRCLGTCQSFSANIVDANGERVPLILGKTEDNRREIEHSSLDPGEYTIEVSSENWCFEQSSNKKIVKTTVAPEGHPDPVPLEIVQKAYRLQLKSEVITEVEILAGGRKVVEKLKPGFNNLCITAGGEYTISPRGCHNFAKSSIQYSTASPSVISLSPVSHKVTVEIEIAENKVDAAELKLTVNGEEVNGGQFESGKLRYSVDVLSEKVTIEPRSPTMFIHPKRYSGFANFDASSGCASPIVFGALDALFIKGKFEPAVSGVEVSLESSDASVEEKIITANNGQYAFGPLNPHIKYTVNPTHQTYRFLPKADDVYSFQALQLANLVINLDDNDGNQMSDVTIKLSGPERYRKIAKINAQESFNRLEPGDYYIIFEKKEFQFQPNKFEITLTEDKQLNIVGKRVQFSAYGRLVSPSQAAFADYLVEAVSESCADHYEESKTDVNGQFRIMGLNPGCNYDLKVKSPGSYVVSPENIEIDVIDSDKRNIEFQAFKSISQTRLSGNVLICPTCPLKGLKVELFSLDEDKNRSKNALQILYLNEDSGTFFNFASLEFAENPVEVVLTGPDDSSSQIIYLNAPLKHVSFRYNHQKASDKTIQAHGQNKLGPALVLLAMILSTILLNREKLAELVESSTKPTPRSSKKSSKVSKNTAQRM</sequence>
<name>E4YAE5_OIKDI</name>
<dbReference type="Gene3D" id="2.60.40.1120">
    <property type="entry name" value="Carboxypeptidase-like, regulatory domain"/>
    <property type="match status" value="1"/>
</dbReference>
<keyword evidence="6" id="KW-0472">Membrane</keyword>
<evidence type="ECO:0000256" key="6">
    <source>
        <dbReference type="ARBA" id="ARBA00023136"/>
    </source>
</evidence>
<dbReference type="Pfam" id="PF22904">
    <property type="entry name" value="NOMO1-like_2nd"/>
    <property type="match status" value="2"/>
</dbReference>
<keyword evidence="3 8" id="KW-0732">Signal</keyword>
<feature type="domain" description="NOMO-like N-terminal beta-sandwich" evidence="9">
    <location>
        <begin position="39"/>
        <end position="113"/>
    </location>
</feature>
<dbReference type="PANTHER" id="PTHR23303">
    <property type="entry name" value="CARBOXYPEPTIDASE REGULATORY REGION-CONTAINING"/>
    <property type="match status" value="1"/>
</dbReference>
<dbReference type="InterPro" id="IPR051417">
    <property type="entry name" value="SDr/BOS_complex"/>
</dbReference>
<comment type="subcellular location">
    <subcellularLocation>
        <location evidence="1">Endoplasmic reticulum membrane</location>
        <topology evidence="1">Single-pass type I membrane protein</topology>
    </subcellularLocation>
</comment>
<dbReference type="InterPro" id="IPR008969">
    <property type="entry name" value="CarboxyPept-like_regulatory"/>
</dbReference>
<keyword evidence="4" id="KW-0256">Endoplasmic reticulum</keyword>
<protein>
    <submittedName>
        <fullName evidence="13">Uncharacterized protein</fullName>
    </submittedName>
</protein>
<dbReference type="SUPFAM" id="SSF49478">
    <property type="entry name" value="Cna protein B-type domain"/>
    <property type="match status" value="1"/>
</dbReference>
<dbReference type="Pfam" id="PF22902">
    <property type="entry name" value="NOMO1-like_9th"/>
    <property type="match status" value="1"/>
</dbReference>
<evidence type="ECO:0000259" key="11">
    <source>
        <dbReference type="Pfam" id="PF22904"/>
    </source>
</evidence>
<evidence type="ECO:0000259" key="10">
    <source>
        <dbReference type="Pfam" id="PF22902"/>
    </source>
</evidence>
<keyword evidence="5" id="KW-1133">Transmembrane helix</keyword>
<evidence type="ECO:0000256" key="8">
    <source>
        <dbReference type="SAM" id="SignalP"/>
    </source>
</evidence>
<evidence type="ECO:0000256" key="4">
    <source>
        <dbReference type="ARBA" id="ARBA00022824"/>
    </source>
</evidence>
<dbReference type="InterPro" id="IPR055073">
    <property type="entry name" value="NOMO1-like_9th"/>
</dbReference>
<evidence type="ECO:0000256" key="3">
    <source>
        <dbReference type="ARBA" id="ARBA00022729"/>
    </source>
</evidence>
<feature type="domain" description="NOMO second beta-sandwich" evidence="11">
    <location>
        <begin position="201"/>
        <end position="286"/>
    </location>
</feature>
<dbReference type="EMBL" id="FN654357">
    <property type="protein sequence ID" value="CBY32532.1"/>
    <property type="molecule type" value="Genomic_DNA"/>
</dbReference>
<accession>E4YAE5</accession>
<feature type="chain" id="PRO_5003193718" evidence="8">
    <location>
        <begin position="19"/>
        <end position="1099"/>
    </location>
</feature>
<evidence type="ECO:0000256" key="7">
    <source>
        <dbReference type="SAM" id="MobiDB-lite"/>
    </source>
</evidence>
<dbReference type="Pfam" id="PF22898">
    <property type="entry name" value="NOMO1-like_1st"/>
    <property type="match status" value="1"/>
</dbReference>
<evidence type="ECO:0000259" key="9">
    <source>
        <dbReference type="Pfam" id="PF22898"/>
    </source>
</evidence>
<proteinExistence type="predicted"/>
<feature type="domain" description="NOMO seventh transthyretin-like" evidence="12">
    <location>
        <begin position="557"/>
        <end position="603"/>
    </location>
</feature>
<dbReference type="GO" id="GO:0005789">
    <property type="term" value="C:endoplasmic reticulum membrane"/>
    <property type="evidence" value="ECO:0007669"/>
    <property type="project" value="UniProtKB-SubCell"/>
</dbReference>
<dbReference type="InterPro" id="IPR055074">
    <property type="entry name" value="NOMO1-3_2nd"/>
</dbReference>
<dbReference type="PANTHER" id="PTHR23303:SF14">
    <property type="entry name" value="BOS COMPLEX SUBUNIT NOMO1-RELATED"/>
    <property type="match status" value="1"/>
</dbReference>
<feature type="signal peptide" evidence="8">
    <location>
        <begin position="1"/>
        <end position="18"/>
    </location>
</feature>
<keyword evidence="2" id="KW-0812">Transmembrane</keyword>
<organism evidence="13">
    <name type="scientific">Oikopleura dioica</name>
    <name type="common">Tunicate</name>
    <dbReference type="NCBI Taxonomy" id="34765"/>
    <lineage>
        <taxon>Eukaryota</taxon>
        <taxon>Metazoa</taxon>
        <taxon>Chordata</taxon>
        <taxon>Tunicata</taxon>
        <taxon>Appendicularia</taxon>
        <taxon>Copelata</taxon>
        <taxon>Oikopleuridae</taxon>
        <taxon>Oikopleura</taxon>
    </lineage>
</organism>
<dbReference type="InterPro" id="IPR055075">
    <property type="entry name" value="NOMO-like_N"/>
</dbReference>
<reference evidence="13" key="1">
    <citation type="journal article" date="2010" name="Science">
        <title>Plasticity of animal genome architecture unmasked by rapid evolution of a pelagic tunicate.</title>
        <authorList>
            <person name="Denoeud F."/>
            <person name="Henriet S."/>
            <person name="Mungpakdee S."/>
            <person name="Aury J.M."/>
            <person name="Da Silva C."/>
            <person name="Brinkmann H."/>
            <person name="Mikhaleva J."/>
            <person name="Olsen L.C."/>
            <person name="Jubin C."/>
            <person name="Canestro C."/>
            <person name="Bouquet J.M."/>
            <person name="Danks G."/>
            <person name="Poulain J."/>
            <person name="Campsteijn C."/>
            <person name="Adamski M."/>
            <person name="Cross I."/>
            <person name="Yadetie F."/>
            <person name="Muffato M."/>
            <person name="Louis A."/>
            <person name="Butcher S."/>
            <person name="Tsagkogeorga G."/>
            <person name="Konrad A."/>
            <person name="Singh S."/>
            <person name="Jensen M.F."/>
            <person name="Cong E.H."/>
            <person name="Eikeseth-Otteraa H."/>
            <person name="Noel B."/>
            <person name="Anthouard V."/>
            <person name="Porcel B.M."/>
            <person name="Kachouri-Lafond R."/>
            <person name="Nishino A."/>
            <person name="Ugolini M."/>
            <person name="Chourrout P."/>
            <person name="Nishida H."/>
            <person name="Aasland R."/>
            <person name="Huzurbazar S."/>
            <person name="Westhof E."/>
            <person name="Delsuc F."/>
            <person name="Lehrach H."/>
            <person name="Reinhardt R."/>
            <person name="Weissenbach J."/>
            <person name="Roy S.W."/>
            <person name="Artiguenave F."/>
            <person name="Postlethwait J.H."/>
            <person name="Manak J.R."/>
            <person name="Thompson E.M."/>
            <person name="Jaillon O."/>
            <person name="Du Pasquier L."/>
            <person name="Boudinot P."/>
            <person name="Liberles D.A."/>
            <person name="Volff J.N."/>
            <person name="Philippe H."/>
            <person name="Lenhard B."/>
            <person name="Roest Crollius H."/>
            <person name="Wincker P."/>
            <person name="Chourrout D."/>
        </authorList>
    </citation>
    <scope>NUCLEOTIDE SEQUENCE [LARGE SCALE GENOMIC DNA]</scope>
</reference>
<feature type="region of interest" description="Disordered" evidence="7">
    <location>
        <begin position="1074"/>
        <end position="1099"/>
    </location>
</feature>
<evidence type="ECO:0000313" key="13">
    <source>
        <dbReference type="EMBL" id="CBY32532.1"/>
    </source>
</evidence>
<dbReference type="Proteomes" id="UP000011014">
    <property type="component" value="Unassembled WGS sequence"/>
</dbReference>
<gene>
    <name evidence="13" type="ORF">GSOID_T00031871001</name>
</gene>
<feature type="domain" description="NOMO-like ninth beta-sandwich" evidence="10">
    <location>
        <begin position="694"/>
        <end position="765"/>
    </location>
</feature>
<dbReference type="InterPro" id="IPR056319">
    <property type="entry name" value="NOMO_7th"/>
</dbReference>
<evidence type="ECO:0000256" key="1">
    <source>
        <dbReference type="ARBA" id="ARBA00004115"/>
    </source>
</evidence>